<accession>A0A1I6VLK8</accession>
<evidence type="ECO:0000313" key="1">
    <source>
        <dbReference type="EMBL" id="SFT14579.1"/>
    </source>
</evidence>
<name>A0A1I6VLK8_9SPHI</name>
<protein>
    <recommendedName>
        <fullName evidence="3">Alpha-galactosidase</fullName>
    </recommendedName>
</protein>
<dbReference type="Gene3D" id="2.70.98.60">
    <property type="entry name" value="alpha-galactosidase from lactobacil brevis"/>
    <property type="match status" value="1"/>
</dbReference>
<proteinExistence type="predicted"/>
<dbReference type="InterPro" id="IPR038417">
    <property type="entry name" value="Alpga-gal_N_sf"/>
</dbReference>
<reference evidence="1 2" key="1">
    <citation type="submission" date="2016-10" db="EMBL/GenBank/DDBJ databases">
        <authorList>
            <person name="de Groot N.N."/>
        </authorList>
    </citation>
    <scope>NUCLEOTIDE SEQUENCE [LARGE SCALE GENOMIC DNA]</scope>
    <source>
        <strain evidence="1 2">DSM 22789</strain>
    </source>
</reference>
<gene>
    <name evidence="1" type="ORF">SAMN05660206_11526</name>
</gene>
<sequence>MKLIKDLFLIAIFFGLSVVSAQPILKTKNGEDWLLTKGKYRAEVLETNKKELTLQNGLLRRTFHLYPNVVCYDFVNKSTGQQLIRAVGPEARIQLDSAWYNIGGLHGQKERAYFLSSWLDNLQTDATDFTFVRYEIKELKPLLPWNDQRWWVPAYTLPKGKEVTFYYRSTQENLKDIQVEVHYALYDDIPLLSKWLTLTNMGNKPIRVNQIAHEELALVEEESAVVGSPEDMWKQHGIYIESNFAFNNAMRYHLSDQTTHWKRDTAYTSQVNYNYDTPAKLAIYPEKGVGVMLSPNESLQSIRSWELLMDSYDRERRGLAIRKMYRTIAPWTMSNPIFMHLVSKNDEQVRKAIDQCKTTGYEALILSFGSHIDMEDTTSANLQRWKNLADYAHQQGIKIGGYSLFSSRKISEEHDVVNPLTGKTGDAFFGNAPCFGSVWGQGYSEKIKIFFAETGFDIWENDGPYPGDQCSSTSHPGHHDFHDSQWNQFQMQKELYHWLNARGVYVNAPDWYFLDGTNKIALGYREVNFALPRANQRILNRQNIYDATWEQIPSMGWGFVPLTAYHGGGPDAVLEPLEDHLEDYKQLMVQYYGAGIQACYRGPRLYDTEKTKNMVIGVIDWYKQYRDILNADIIHLRRADGRDWDGILHVDAFSKHKGLAMLYNPLPETIIRTIRLPLYYTGLKESVCVRTEGEDMQTYPLERDFSVELEVTIPGNGYTWLVVDDNVGGKVQ</sequence>
<dbReference type="EMBL" id="FOZZ01000015">
    <property type="protein sequence ID" value="SFT14579.1"/>
    <property type="molecule type" value="Genomic_DNA"/>
</dbReference>
<organism evidence="1 2">
    <name type="scientific">Sphingobacterium wenxiniae</name>
    <dbReference type="NCBI Taxonomy" id="683125"/>
    <lineage>
        <taxon>Bacteria</taxon>
        <taxon>Pseudomonadati</taxon>
        <taxon>Bacteroidota</taxon>
        <taxon>Sphingobacteriia</taxon>
        <taxon>Sphingobacteriales</taxon>
        <taxon>Sphingobacteriaceae</taxon>
        <taxon>Sphingobacterium</taxon>
    </lineage>
</organism>
<dbReference type="Proteomes" id="UP000198785">
    <property type="component" value="Unassembled WGS sequence"/>
</dbReference>
<dbReference type="AlphaFoldDB" id="A0A1I6VLK8"/>
<evidence type="ECO:0008006" key="3">
    <source>
        <dbReference type="Google" id="ProtNLM"/>
    </source>
</evidence>
<evidence type="ECO:0000313" key="2">
    <source>
        <dbReference type="Proteomes" id="UP000198785"/>
    </source>
</evidence>
<keyword evidence="2" id="KW-1185">Reference proteome</keyword>
<dbReference type="STRING" id="683125.SAMN05660206_11526"/>